<evidence type="ECO:0000313" key="3">
    <source>
        <dbReference type="Proteomes" id="UP000694542"/>
    </source>
</evidence>
<dbReference type="PANTHER" id="PTHR39235">
    <property type="entry name" value="PHOSPHATIDYLINOSITOL N-ACETYLGLUCOSAMINYLTRANSFERASE SUBUNIT Y"/>
    <property type="match status" value="1"/>
</dbReference>
<proteinExistence type="predicted"/>
<organism evidence="2 3">
    <name type="scientific">Canis lupus familiaris</name>
    <name type="common">Dog</name>
    <name type="synonym">Canis familiaris</name>
    <dbReference type="NCBI Taxonomy" id="9615"/>
    <lineage>
        <taxon>Eukaryota</taxon>
        <taxon>Metazoa</taxon>
        <taxon>Chordata</taxon>
        <taxon>Craniata</taxon>
        <taxon>Vertebrata</taxon>
        <taxon>Euteleostomi</taxon>
        <taxon>Mammalia</taxon>
        <taxon>Eutheria</taxon>
        <taxon>Laurasiatheria</taxon>
        <taxon>Carnivora</taxon>
        <taxon>Caniformia</taxon>
        <taxon>Canidae</taxon>
        <taxon>Canis</taxon>
    </lineage>
</organism>
<evidence type="ECO:0000256" key="1">
    <source>
        <dbReference type="SAM" id="Phobius"/>
    </source>
</evidence>
<keyword evidence="1" id="KW-1133">Transmembrane helix</keyword>
<keyword evidence="1" id="KW-0472">Membrane</keyword>
<name>A0A8C0SQF8_CANLF</name>
<reference evidence="2" key="1">
    <citation type="submission" date="2018-10" db="EMBL/GenBank/DDBJ databases">
        <title>De novo assembly of a Great Dane genome.</title>
        <authorList>
            <person name="Kidd J.M."/>
            <person name="Pendleton A.L."/>
            <person name="Shen F."/>
            <person name="Emery S."/>
        </authorList>
    </citation>
    <scope>NUCLEOTIDE SEQUENCE [LARGE SCALE GENOMIC DNA]</scope>
    <source>
        <strain evidence="2">Great Dane</strain>
    </source>
</reference>
<reference evidence="2" key="2">
    <citation type="submission" date="2025-08" db="UniProtKB">
        <authorList>
            <consortium name="Ensembl"/>
        </authorList>
    </citation>
    <scope>IDENTIFICATION</scope>
</reference>
<dbReference type="PANTHER" id="PTHR39235:SF1">
    <property type="entry name" value="PHOSPHATIDYLINOSITOL N-ACETYLGLUCOSAMINYLTRANSFERASE SUBUNIT Y"/>
    <property type="match status" value="1"/>
</dbReference>
<feature type="transmembrane region" description="Helical" evidence="1">
    <location>
        <begin position="35"/>
        <end position="52"/>
    </location>
</feature>
<evidence type="ECO:0000313" key="2">
    <source>
        <dbReference type="Ensembl" id="ENSCAFP00040024843.1"/>
    </source>
</evidence>
<dbReference type="Proteomes" id="UP000694542">
    <property type="component" value="Chromosome 32"/>
</dbReference>
<feature type="transmembrane region" description="Helical" evidence="1">
    <location>
        <begin position="6"/>
        <end position="23"/>
    </location>
</feature>
<sequence length="72" mass="8659">YIRLPAWSLLLPLPVSLSLLFYFRFSMEQKFPKWCSSSLCLAFFPLFLPVVIPRSVYFHLFMWVNTKLFIHN</sequence>
<protein>
    <submittedName>
        <fullName evidence="2">Uncharacterized protein</fullName>
    </submittedName>
</protein>
<dbReference type="Ensembl" id="ENSCAFT00040028599.1">
    <property type="protein sequence ID" value="ENSCAFP00040024843.1"/>
    <property type="gene ID" value="ENSCAFG00040015482.1"/>
</dbReference>
<accession>A0A8C0SQF8</accession>
<dbReference type="AlphaFoldDB" id="A0A8C0SQF8"/>
<keyword evidence="1" id="KW-0812">Transmembrane</keyword>